<evidence type="ECO:0000313" key="4">
    <source>
        <dbReference type="Proteomes" id="UP000316030"/>
    </source>
</evidence>
<dbReference type="GO" id="GO:0006355">
    <property type="term" value="P:regulation of DNA-templated transcription"/>
    <property type="evidence" value="ECO:0007669"/>
    <property type="project" value="InterPro"/>
</dbReference>
<gene>
    <name evidence="3" type="ORF">SAMN06265173_14916</name>
</gene>
<dbReference type="InterPro" id="IPR016032">
    <property type="entry name" value="Sig_transdc_resp-reg_C-effctor"/>
</dbReference>
<protein>
    <submittedName>
        <fullName evidence="3">DNA-binding transcriptional regulator, CsgD family</fullName>
    </submittedName>
</protein>
<keyword evidence="4" id="KW-1185">Reference proteome</keyword>
<sequence length="295" mass="32285">MRSHRVYSQDDLAGLASISSPLRAIKYPFGSSKNDSALLTLQRQGADFRAIDGVHLSSLVPYLPPALDTWEALNNERLRTQLSQNVMRDIGAGWVLFSSHGVLIDMDSELRTPLEQIGGIRFAQDGRPSFRDEATAQALRQALSNAQRPPAPSLTAGGWSPPSAVPRPTPVPLRLSNTPLMEMIITEEDDFHSTPHLIGRVRYARTATDLPLLHVARHFRLSPSEARLACLLCDGHTLAEAAGQLGWTIETTRSTSKQLFARLEVRGQSGVIRLMQSGALWLSSSQHPNAGGTTR</sequence>
<dbReference type="InterPro" id="IPR000792">
    <property type="entry name" value="Tscrpt_reg_LuxR_C"/>
</dbReference>
<feature type="region of interest" description="Disordered" evidence="1">
    <location>
        <begin position="144"/>
        <end position="171"/>
    </location>
</feature>
<proteinExistence type="predicted"/>
<evidence type="ECO:0000256" key="1">
    <source>
        <dbReference type="SAM" id="MobiDB-lite"/>
    </source>
</evidence>
<accession>A0A521FSM8</accession>
<keyword evidence="3" id="KW-0238">DNA-binding</keyword>
<feature type="domain" description="HTH luxR-type" evidence="2">
    <location>
        <begin position="218"/>
        <end position="275"/>
    </location>
</feature>
<dbReference type="GO" id="GO:0003677">
    <property type="term" value="F:DNA binding"/>
    <property type="evidence" value="ECO:0007669"/>
    <property type="project" value="UniProtKB-KW"/>
</dbReference>
<dbReference type="SMART" id="SM00421">
    <property type="entry name" value="HTH_LUXR"/>
    <property type="match status" value="1"/>
</dbReference>
<name>A0A521FSM8_9RHOB</name>
<dbReference type="AlphaFoldDB" id="A0A521FSM8"/>
<dbReference type="Proteomes" id="UP000316030">
    <property type="component" value="Unassembled WGS sequence"/>
</dbReference>
<evidence type="ECO:0000259" key="2">
    <source>
        <dbReference type="SMART" id="SM00421"/>
    </source>
</evidence>
<dbReference type="InterPro" id="IPR036388">
    <property type="entry name" value="WH-like_DNA-bd_sf"/>
</dbReference>
<evidence type="ECO:0000313" key="3">
    <source>
        <dbReference type="EMBL" id="SMO99126.1"/>
    </source>
</evidence>
<organism evidence="3 4">
    <name type="scientific">Thalassovita litoralis</name>
    <dbReference type="NCBI Taxonomy" id="1010611"/>
    <lineage>
        <taxon>Bacteria</taxon>
        <taxon>Pseudomonadati</taxon>
        <taxon>Pseudomonadota</taxon>
        <taxon>Alphaproteobacteria</taxon>
        <taxon>Rhodobacterales</taxon>
        <taxon>Roseobacteraceae</taxon>
        <taxon>Thalassovita</taxon>
    </lineage>
</organism>
<reference evidence="3 4" key="1">
    <citation type="submission" date="2017-05" db="EMBL/GenBank/DDBJ databases">
        <authorList>
            <person name="Varghese N."/>
            <person name="Submissions S."/>
        </authorList>
    </citation>
    <scope>NUCLEOTIDE SEQUENCE [LARGE SCALE GENOMIC DNA]</scope>
    <source>
        <strain evidence="3 4">DSM 29506</strain>
    </source>
</reference>
<dbReference type="SUPFAM" id="SSF46894">
    <property type="entry name" value="C-terminal effector domain of the bipartite response regulators"/>
    <property type="match status" value="1"/>
</dbReference>
<dbReference type="EMBL" id="FXTO01000049">
    <property type="protein sequence ID" value="SMO99126.1"/>
    <property type="molecule type" value="Genomic_DNA"/>
</dbReference>
<dbReference type="Gene3D" id="1.10.10.10">
    <property type="entry name" value="Winged helix-like DNA-binding domain superfamily/Winged helix DNA-binding domain"/>
    <property type="match status" value="1"/>
</dbReference>